<protein>
    <submittedName>
        <fullName evidence="3">Sulfite exporter TauE/SafE family protein</fullName>
    </submittedName>
</protein>
<dbReference type="OrthoDB" id="594443at2"/>
<dbReference type="Pfam" id="PF13386">
    <property type="entry name" value="DsbD_2"/>
    <property type="match status" value="1"/>
</dbReference>
<dbReference type="InterPro" id="IPR039447">
    <property type="entry name" value="UreH-like_TM_dom"/>
</dbReference>
<evidence type="ECO:0000313" key="3">
    <source>
        <dbReference type="EMBL" id="TJY60781.1"/>
    </source>
</evidence>
<feature type="domain" description="Urease accessory protein UreH-like transmembrane" evidence="2">
    <location>
        <begin position="7"/>
        <end position="204"/>
    </location>
</feature>
<organism evidence="3 4">
    <name type="scientific">Sphingobacterium alkalisoli</name>
    <dbReference type="NCBI Taxonomy" id="1874115"/>
    <lineage>
        <taxon>Bacteria</taxon>
        <taxon>Pseudomonadati</taxon>
        <taxon>Bacteroidota</taxon>
        <taxon>Sphingobacteriia</taxon>
        <taxon>Sphingobacteriales</taxon>
        <taxon>Sphingobacteriaceae</taxon>
        <taxon>Sphingobacterium</taxon>
    </lineage>
</organism>
<feature type="transmembrane region" description="Helical" evidence="1">
    <location>
        <begin position="157"/>
        <end position="178"/>
    </location>
</feature>
<dbReference type="RefSeq" id="WP_136823100.1">
    <property type="nucleotide sequence ID" value="NZ_BMJX01000011.1"/>
</dbReference>
<dbReference type="PANTHER" id="PTHR42208:SF1">
    <property type="entry name" value="HEAVY METAL TRANSPORTER"/>
    <property type="match status" value="1"/>
</dbReference>
<proteinExistence type="predicted"/>
<comment type="caution">
    <text evidence="3">The sequence shown here is derived from an EMBL/GenBank/DDBJ whole genome shotgun (WGS) entry which is preliminary data.</text>
</comment>
<keyword evidence="1" id="KW-0472">Membrane</keyword>
<feature type="transmembrane region" description="Helical" evidence="1">
    <location>
        <begin position="190"/>
        <end position="207"/>
    </location>
</feature>
<reference evidence="3 4" key="1">
    <citation type="submission" date="2019-04" db="EMBL/GenBank/DDBJ databases">
        <title>Sphingobacterium olei sp. nov., isolated from oil-contaminated soil.</title>
        <authorList>
            <person name="Liu B."/>
        </authorList>
    </citation>
    <scope>NUCLEOTIDE SEQUENCE [LARGE SCALE GENOMIC DNA]</scope>
    <source>
        <strain evidence="3 4">Y3L14</strain>
    </source>
</reference>
<evidence type="ECO:0000259" key="2">
    <source>
        <dbReference type="Pfam" id="PF13386"/>
    </source>
</evidence>
<gene>
    <name evidence="3" type="ORF">FAZ19_22855</name>
</gene>
<feature type="transmembrane region" description="Helical" evidence="1">
    <location>
        <begin position="6"/>
        <end position="30"/>
    </location>
</feature>
<name>A0A4U0GPF2_9SPHI</name>
<dbReference type="PANTHER" id="PTHR42208">
    <property type="entry name" value="HEAVY METAL TRANSPORTER-RELATED"/>
    <property type="match status" value="1"/>
</dbReference>
<dbReference type="EMBL" id="SUKA01000011">
    <property type="protein sequence ID" value="TJY60781.1"/>
    <property type="molecule type" value="Genomic_DNA"/>
</dbReference>
<feature type="transmembrane region" description="Helical" evidence="1">
    <location>
        <begin position="124"/>
        <end position="145"/>
    </location>
</feature>
<keyword evidence="1" id="KW-0812">Transmembrane</keyword>
<keyword evidence="1" id="KW-1133">Transmembrane helix</keyword>
<keyword evidence="4" id="KW-1185">Reference proteome</keyword>
<accession>A0A4U0GPF2</accession>
<evidence type="ECO:0000313" key="4">
    <source>
        <dbReference type="Proteomes" id="UP000309872"/>
    </source>
</evidence>
<evidence type="ECO:0000256" key="1">
    <source>
        <dbReference type="SAM" id="Phobius"/>
    </source>
</evidence>
<dbReference type="AlphaFoldDB" id="A0A4U0GPF2"/>
<sequence length="230" mass="25510">MTYHYLAFFMGLLGSIHCAVMCGPLLVAIQGSQQISWRQTFNKLLYQIGRILTYGCIGLLVGLLGSLATLQEWQQGFSVITGAILIVIGLLYFLGKNSRQLARLQTKAIQPLIRVMGRWLYRPGGAFLTGILNGILPCGMVYMALASAMNADRLMNSFWFMVLFGLGTLPLMLIFSFAASLPKRVFKIKFAGIIPFLYLLMGVWFLLRGANLDIAYLSPLIHVEGAINCM</sequence>
<feature type="transmembrane region" description="Helical" evidence="1">
    <location>
        <begin position="51"/>
        <end position="70"/>
    </location>
</feature>
<feature type="transmembrane region" description="Helical" evidence="1">
    <location>
        <begin position="76"/>
        <end position="95"/>
    </location>
</feature>
<dbReference type="Proteomes" id="UP000309872">
    <property type="component" value="Unassembled WGS sequence"/>
</dbReference>